<dbReference type="GO" id="GO:0004527">
    <property type="term" value="F:exonuclease activity"/>
    <property type="evidence" value="ECO:0007669"/>
    <property type="project" value="UniProtKB-KW"/>
</dbReference>
<dbReference type="AlphaFoldDB" id="A0A392Q5R1"/>
<dbReference type="GO" id="GO:0004519">
    <property type="term" value="F:endonuclease activity"/>
    <property type="evidence" value="ECO:0007669"/>
    <property type="project" value="UniProtKB-KW"/>
</dbReference>
<evidence type="ECO:0000256" key="4">
    <source>
        <dbReference type="PROSITE-ProRule" id="PRU00176"/>
    </source>
</evidence>
<dbReference type="SUPFAM" id="SSF54928">
    <property type="entry name" value="RNA-binding domain, RBD"/>
    <property type="match status" value="1"/>
</dbReference>
<evidence type="ECO:0000256" key="1">
    <source>
        <dbReference type="ARBA" id="ARBA00022664"/>
    </source>
</evidence>
<keyword evidence="6" id="KW-0269">Exonuclease</keyword>
<dbReference type="EMBL" id="LXQA010113965">
    <property type="protein sequence ID" value="MCI19252.1"/>
    <property type="molecule type" value="Genomic_DNA"/>
</dbReference>
<keyword evidence="6" id="KW-0378">Hydrolase</keyword>
<reference evidence="6 7" key="1">
    <citation type="journal article" date="2018" name="Front. Plant Sci.">
        <title>Red Clover (Trifolium pratense) and Zigzag Clover (T. medium) - A Picture of Genomic Similarities and Differences.</title>
        <authorList>
            <person name="Dluhosova J."/>
            <person name="Istvanek J."/>
            <person name="Nedelnik J."/>
            <person name="Repkova J."/>
        </authorList>
    </citation>
    <scope>NUCLEOTIDE SEQUENCE [LARGE SCALE GENOMIC DNA]</scope>
    <source>
        <strain evidence="7">cv. 10/8</strain>
        <tissue evidence="6">Leaf</tissue>
    </source>
</reference>
<keyword evidence="6" id="KW-0540">Nuclease</keyword>
<dbReference type="InterPro" id="IPR012677">
    <property type="entry name" value="Nucleotide-bd_a/b_plait_sf"/>
</dbReference>
<sequence length="149" mass="17480">MREKEEREGVERGGWERRHRHKGFVHRLANETTSYFFTNFPEGVKAIDLWSKFARFGRVGEVYIPNKLDKQGKRFGFVKFREVRDVKDLLSRLGDIWVGSFKLRVNLSRFGRGETRRDKQVEIPQNSKAVAEAQCQDGRSFKEALVEDT</sequence>
<dbReference type="GO" id="GO:0003723">
    <property type="term" value="F:RNA binding"/>
    <property type="evidence" value="ECO:0007669"/>
    <property type="project" value="UniProtKB-UniRule"/>
</dbReference>
<dbReference type="CDD" id="cd00590">
    <property type="entry name" value="RRM_SF"/>
    <property type="match status" value="1"/>
</dbReference>
<dbReference type="SMART" id="SM00360">
    <property type="entry name" value="RRM"/>
    <property type="match status" value="1"/>
</dbReference>
<dbReference type="GO" id="GO:0005681">
    <property type="term" value="C:spliceosomal complex"/>
    <property type="evidence" value="ECO:0007669"/>
    <property type="project" value="UniProtKB-KW"/>
</dbReference>
<evidence type="ECO:0000259" key="5">
    <source>
        <dbReference type="PROSITE" id="PS50102"/>
    </source>
</evidence>
<dbReference type="GO" id="GO:0008380">
    <property type="term" value="P:RNA splicing"/>
    <property type="evidence" value="ECO:0007669"/>
    <property type="project" value="UniProtKB-KW"/>
</dbReference>
<feature type="non-terminal residue" evidence="6">
    <location>
        <position position="149"/>
    </location>
</feature>
<keyword evidence="2" id="KW-0747">Spliceosome</keyword>
<dbReference type="InterPro" id="IPR035979">
    <property type="entry name" value="RBD_domain_sf"/>
</dbReference>
<dbReference type="PROSITE" id="PS50102">
    <property type="entry name" value="RRM"/>
    <property type="match status" value="1"/>
</dbReference>
<accession>A0A392Q5R1</accession>
<evidence type="ECO:0000256" key="2">
    <source>
        <dbReference type="ARBA" id="ARBA00022728"/>
    </source>
</evidence>
<evidence type="ECO:0000313" key="6">
    <source>
        <dbReference type="EMBL" id="MCI19252.1"/>
    </source>
</evidence>
<dbReference type="PANTHER" id="PTHR23147">
    <property type="entry name" value="SERINE/ARGININE RICH SPLICING FACTOR"/>
    <property type="match status" value="1"/>
</dbReference>
<keyword evidence="6" id="KW-0255">Endonuclease</keyword>
<protein>
    <submittedName>
        <fullName evidence="6">Endonuclease/exonuclease/phosphatase family protein</fullName>
    </submittedName>
</protein>
<keyword evidence="3" id="KW-0508">mRNA splicing</keyword>
<dbReference type="Gene3D" id="3.30.70.330">
    <property type="match status" value="1"/>
</dbReference>
<comment type="caution">
    <text evidence="6">The sequence shown here is derived from an EMBL/GenBank/DDBJ whole genome shotgun (WGS) entry which is preliminary data.</text>
</comment>
<keyword evidence="7" id="KW-1185">Reference proteome</keyword>
<dbReference type="InterPro" id="IPR000504">
    <property type="entry name" value="RRM_dom"/>
</dbReference>
<dbReference type="Proteomes" id="UP000265520">
    <property type="component" value="Unassembled WGS sequence"/>
</dbReference>
<dbReference type="GO" id="GO:0006397">
    <property type="term" value="P:mRNA processing"/>
    <property type="evidence" value="ECO:0007669"/>
    <property type="project" value="UniProtKB-KW"/>
</dbReference>
<evidence type="ECO:0000313" key="7">
    <source>
        <dbReference type="Proteomes" id="UP000265520"/>
    </source>
</evidence>
<feature type="domain" description="RRM" evidence="5">
    <location>
        <begin position="33"/>
        <end position="110"/>
    </location>
</feature>
<name>A0A392Q5R1_9FABA</name>
<dbReference type="InterPro" id="IPR050907">
    <property type="entry name" value="SRSF"/>
</dbReference>
<proteinExistence type="predicted"/>
<evidence type="ECO:0000256" key="3">
    <source>
        <dbReference type="ARBA" id="ARBA00023187"/>
    </source>
</evidence>
<keyword evidence="4" id="KW-0694">RNA-binding</keyword>
<organism evidence="6 7">
    <name type="scientific">Trifolium medium</name>
    <dbReference type="NCBI Taxonomy" id="97028"/>
    <lineage>
        <taxon>Eukaryota</taxon>
        <taxon>Viridiplantae</taxon>
        <taxon>Streptophyta</taxon>
        <taxon>Embryophyta</taxon>
        <taxon>Tracheophyta</taxon>
        <taxon>Spermatophyta</taxon>
        <taxon>Magnoliopsida</taxon>
        <taxon>eudicotyledons</taxon>
        <taxon>Gunneridae</taxon>
        <taxon>Pentapetalae</taxon>
        <taxon>rosids</taxon>
        <taxon>fabids</taxon>
        <taxon>Fabales</taxon>
        <taxon>Fabaceae</taxon>
        <taxon>Papilionoideae</taxon>
        <taxon>50 kb inversion clade</taxon>
        <taxon>NPAAA clade</taxon>
        <taxon>Hologalegina</taxon>
        <taxon>IRL clade</taxon>
        <taxon>Trifolieae</taxon>
        <taxon>Trifolium</taxon>
    </lineage>
</organism>
<dbReference type="Pfam" id="PF00076">
    <property type="entry name" value="RRM_1"/>
    <property type="match status" value="1"/>
</dbReference>
<keyword evidence="1" id="KW-0507">mRNA processing</keyword>